<evidence type="ECO:0000313" key="4">
    <source>
        <dbReference type="EMBL" id="NDV33468.1"/>
    </source>
</evidence>
<evidence type="ECO:0000256" key="2">
    <source>
        <dbReference type="PROSITE-ProRule" id="PRU00235"/>
    </source>
</evidence>
<dbReference type="InterPro" id="IPR058923">
    <property type="entry name" value="RCC1-like_dom"/>
</dbReference>
<dbReference type="InterPro" id="IPR000408">
    <property type="entry name" value="Reg_chr_condens"/>
</dbReference>
<evidence type="ECO:0000256" key="1">
    <source>
        <dbReference type="ARBA" id="ARBA00022737"/>
    </source>
</evidence>
<protein>
    <recommendedName>
        <fullName evidence="3">RCC1-like domain-containing protein</fullName>
    </recommendedName>
</protein>
<feature type="domain" description="RCC1-like" evidence="3">
    <location>
        <begin position="3"/>
        <end position="261"/>
    </location>
</feature>
<organism evidence="4">
    <name type="scientific">Arcella intermedia</name>
    <dbReference type="NCBI Taxonomy" id="1963864"/>
    <lineage>
        <taxon>Eukaryota</taxon>
        <taxon>Amoebozoa</taxon>
        <taxon>Tubulinea</taxon>
        <taxon>Elardia</taxon>
        <taxon>Arcellinida</taxon>
        <taxon>Sphaerothecina</taxon>
        <taxon>Arcellidae</taxon>
        <taxon>Arcella</taxon>
    </lineage>
</organism>
<dbReference type="SUPFAM" id="SSF50985">
    <property type="entry name" value="RCC1/BLIP-II"/>
    <property type="match status" value="1"/>
</dbReference>
<name>A0A6B2L9K2_9EUKA</name>
<keyword evidence="1" id="KW-0677">Repeat</keyword>
<dbReference type="PROSITE" id="PS50012">
    <property type="entry name" value="RCC1_3"/>
    <property type="match status" value="4"/>
</dbReference>
<dbReference type="InterPro" id="IPR051625">
    <property type="entry name" value="Signaling_Regulatory_Domain"/>
</dbReference>
<dbReference type="Gene3D" id="2.130.10.30">
    <property type="entry name" value="Regulator of chromosome condensation 1/beta-lactamase-inhibitor protein II"/>
    <property type="match status" value="1"/>
</dbReference>
<feature type="repeat" description="RCC1" evidence="2">
    <location>
        <begin position="65"/>
        <end position="116"/>
    </location>
</feature>
<dbReference type="EMBL" id="GIBP01004499">
    <property type="protein sequence ID" value="NDV33468.1"/>
    <property type="molecule type" value="Transcribed_RNA"/>
</dbReference>
<feature type="repeat" description="RCC1" evidence="2">
    <location>
        <begin position="169"/>
        <end position="221"/>
    </location>
</feature>
<evidence type="ECO:0000259" key="3">
    <source>
        <dbReference type="Pfam" id="PF25390"/>
    </source>
</evidence>
<feature type="repeat" description="RCC1" evidence="2">
    <location>
        <begin position="117"/>
        <end position="168"/>
    </location>
</feature>
<proteinExistence type="predicted"/>
<dbReference type="PROSITE" id="PS00626">
    <property type="entry name" value="RCC1_2"/>
    <property type="match status" value="2"/>
</dbReference>
<dbReference type="PRINTS" id="PR00633">
    <property type="entry name" value="RCCNDNSATION"/>
</dbReference>
<dbReference type="PANTHER" id="PTHR22872">
    <property type="entry name" value="BTK-BINDING PROTEIN-RELATED"/>
    <property type="match status" value="1"/>
</dbReference>
<dbReference type="AlphaFoldDB" id="A0A6B2L9K2"/>
<feature type="repeat" description="RCC1" evidence="2">
    <location>
        <begin position="11"/>
        <end position="64"/>
    </location>
</feature>
<reference evidence="4" key="1">
    <citation type="journal article" date="2020" name="J. Eukaryot. Microbiol.">
        <title>De novo Sequencing, Assembly and Annotation of the Transcriptome for the Free-Living Testate Amoeba Arcella intermedia.</title>
        <authorList>
            <person name="Ribeiro G.M."/>
            <person name="Porfirio-Sousa A.L."/>
            <person name="Maurer-Alcala X.X."/>
            <person name="Katz L.A."/>
            <person name="Lahr D.J.G."/>
        </authorList>
    </citation>
    <scope>NUCLEOTIDE SEQUENCE</scope>
</reference>
<accession>A0A6B2L9K2</accession>
<sequence>MFHSIAITSKHQIYIWGYNDYGQLGRPINGETNWIPTQITSFLGKNRIIDIGCGNYFSMALTNDGLLYSWGINGNGELGIGYTGSTTQLGPQRIVGMSKVRKFCCGGYHSLALTEEGELYGWGYNVYGQLGIERQNAIPRPTKINHPFPSKIEQISCGCFHSMVLLSDGSLYTWGQNEYGQGGIANNTSSSKAIPKKVNGIPGRIIQIKCGKFHSMVITDNDDLYCWGNNLKGELGDKTFLSKSKPQKMTYLEGIKKRFIMIDLFYDWPQTHNLLPKKIQQLLEEILIILKAYISKDVTFYFLTIFFQIYQYK</sequence>
<dbReference type="Pfam" id="PF25390">
    <property type="entry name" value="WD40_RLD"/>
    <property type="match status" value="1"/>
</dbReference>
<dbReference type="InterPro" id="IPR009091">
    <property type="entry name" value="RCC1/BLIP-II"/>
</dbReference>